<keyword evidence="1" id="KW-0472">Membrane</keyword>
<organism evidence="2 3">
    <name type="scientific">Ehrlichia sennetsu (strain ATCC VR-367 / Miyayama)</name>
    <name type="common">Neorickettsia sennetsu</name>
    <dbReference type="NCBI Taxonomy" id="222891"/>
    <lineage>
        <taxon>Bacteria</taxon>
        <taxon>Pseudomonadati</taxon>
        <taxon>Pseudomonadota</taxon>
        <taxon>Alphaproteobacteria</taxon>
        <taxon>Rickettsiales</taxon>
        <taxon>Anaplasmataceae</taxon>
        <taxon>Ehrlichia</taxon>
    </lineage>
</organism>
<dbReference type="EMBL" id="CP000237">
    <property type="protein sequence ID" value="ABD46171.1"/>
    <property type="molecule type" value="Genomic_DNA"/>
</dbReference>
<dbReference type="STRING" id="222891.NSE_0069"/>
<name>Q2GEX6_EHRS3</name>
<sequence>MFVTPNPEGYESSHTKKFSGWVIRTASVFLFLSSAAILAVQIAKRIPWMDDGIVTKSWWCFVYLQ</sequence>
<gene>
    <name evidence="2" type="ordered locus">NSE_0069</name>
</gene>
<evidence type="ECO:0000256" key="1">
    <source>
        <dbReference type="SAM" id="Phobius"/>
    </source>
</evidence>
<keyword evidence="3" id="KW-1185">Reference proteome</keyword>
<dbReference type="KEGG" id="nse:NSE_0069"/>
<accession>Q2GEX6</accession>
<dbReference type="HOGENOM" id="CLU_2845340_0_0_5"/>
<protein>
    <submittedName>
        <fullName evidence="2">Uncharacterized protein</fullName>
    </submittedName>
</protein>
<evidence type="ECO:0000313" key="2">
    <source>
        <dbReference type="EMBL" id="ABD46171.1"/>
    </source>
</evidence>
<feature type="transmembrane region" description="Helical" evidence="1">
    <location>
        <begin position="20"/>
        <end position="40"/>
    </location>
</feature>
<reference evidence="2 3" key="1">
    <citation type="journal article" date="2006" name="PLoS Genet.">
        <title>Comparative genomics of emerging human ehrlichiosis agents.</title>
        <authorList>
            <person name="Dunning Hotopp J.C."/>
            <person name="Lin M."/>
            <person name="Madupu R."/>
            <person name="Crabtree J."/>
            <person name="Angiuoli S.V."/>
            <person name="Eisen J.A."/>
            <person name="Seshadri R."/>
            <person name="Ren Q."/>
            <person name="Wu M."/>
            <person name="Utterback T.R."/>
            <person name="Smith S."/>
            <person name="Lewis M."/>
            <person name="Khouri H."/>
            <person name="Zhang C."/>
            <person name="Niu H."/>
            <person name="Lin Q."/>
            <person name="Ohashi N."/>
            <person name="Zhi N."/>
            <person name="Nelson W."/>
            <person name="Brinkac L.M."/>
            <person name="Dodson R.J."/>
            <person name="Rosovitz M.J."/>
            <person name="Sundaram J."/>
            <person name="Daugherty S.C."/>
            <person name="Davidsen T."/>
            <person name="Durkin A.S."/>
            <person name="Gwinn M."/>
            <person name="Haft D.H."/>
            <person name="Selengut J.D."/>
            <person name="Sullivan S.A."/>
            <person name="Zafar N."/>
            <person name="Zhou L."/>
            <person name="Benahmed F."/>
            <person name="Forberger H."/>
            <person name="Halpin R."/>
            <person name="Mulligan S."/>
            <person name="Robinson J."/>
            <person name="White O."/>
            <person name="Rikihisa Y."/>
            <person name="Tettelin H."/>
        </authorList>
    </citation>
    <scope>NUCLEOTIDE SEQUENCE [LARGE SCALE GENOMIC DNA]</scope>
    <source>
        <strain evidence="3">ATCC VR-367 / Miyayama</strain>
    </source>
</reference>
<evidence type="ECO:0000313" key="3">
    <source>
        <dbReference type="Proteomes" id="UP000001942"/>
    </source>
</evidence>
<keyword evidence="1" id="KW-0812">Transmembrane</keyword>
<proteinExistence type="predicted"/>
<keyword evidence="1" id="KW-1133">Transmembrane helix</keyword>
<dbReference type="Proteomes" id="UP000001942">
    <property type="component" value="Chromosome"/>
</dbReference>
<dbReference type="AlphaFoldDB" id="Q2GEX6"/>